<name>A0A0L0MGP8_9BURK</name>
<dbReference type="AlphaFoldDB" id="A0A0L0MGP8"/>
<dbReference type="PANTHER" id="PTHR43569">
    <property type="entry name" value="AMIDOHYDROLASE"/>
    <property type="match status" value="1"/>
</dbReference>
<dbReference type="InterPro" id="IPR052350">
    <property type="entry name" value="Metallo-dep_Lactonases"/>
</dbReference>
<sequence>MHHPVASRQSVRIIDTHHHLWDLSRLYYPALTDRVEPKPYGDYSAICRDYLIGDFLGDIGKLPIARSVHLGATTDPFKETEWLQAIADHTDTSRGFPHAIVPKIDLLSSTLDADIDWYGTHRNLRGIRQILSGAITANHANISASPACVGLPCMAGRAICNCIPCSLRR</sequence>
<evidence type="ECO:0000313" key="1">
    <source>
        <dbReference type="EMBL" id="KND61124.1"/>
    </source>
</evidence>
<proteinExistence type="predicted"/>
<organism evidence="1 2">
    <name type="scientific">Candidatus Burkholderia verschuerenii</name>
    <dbReference type="NCBI Taxonomy" id="242163"/>
    <lineage>
        <taxon>Bacteria</taxon>
        <taxon>Pseudomonadati</taxon>
        <taxon>Pseudomonadota</taxon>
        <taxon>Betaproteobacteria</taxon>
        <taxon>Burkholderiales</taxon>
        <taxon>Burkholderiaceae</taxon>
        <taxon>Burkholderia</taxon>
    </lineage>
</organism>
<dbReference type="PATRIC" id="fig|242163.4.peg.4481"/>
<evidence type="ECO:0000313" key="2">
    <source>
        <dbReference type="Proteomes" id="UP000036959"/>
    </source>
</evidence>
<dbReference type="OrthoDB" id="9787654at2"/>
<protein>
    <submittedName>
        <fullName evidence="1">Y4mH</fullName>
    </submittedName>
</protein>
<dbReference type="InterPro" id="IPR032466">
    <property type="entry name" value="Metal_Hydrolase"/>
</dbReference>
<accession>A0A0L0MGP8</accession>
<comment type="caution">
    <text evidence="1">The sequence shown here is derived from an EMBL/GenBank/DDBJ whole genome shotgun (WGS) entry which is preliminary data.</text>
</comment>
<dbReference type="PANTHER" id="PTHR43569:SF2">
    <property type="entry name" value="AMIDOHYDROLASE-RELATED DOMAIN-CONTAINING PROTEIN"/>
    <property type="match status" value="1"/>
</dbReference>
<dbReference type="SUPFAM" id="SSF51556">
    <property type="entry name" value="Metallo-dependent hydrolases"/>
    <property type="match status" value="1"/>
</dbReference>
<gene>
    <name evidence="1" type="ORF">BVER_02944</name>
</gene>
<dbReference type="RefSeq" id="WP_157055977.1">
    <property type="nucleotide sequence ID" value="NZ_LFJJ01000032.1"/>
</dbReference>
<keyword evidence="2" id="KW-1185">Reference proteome</keyword>
<dbReference type="Proteomes" id="UP000036959">
    <property type="component" value="Unassembled WGS sequence"/>
</dbReference>
<reference evidence="2" key="1">
    <citation type="submission" date="2015-06" db="EMBL/GenBank/DDBJ databases">
        <title>Comparative genomics of Burkholderia leaf nodule symbionts.</title>
        <authorList>
            <person name="Carlier A."/>
            <person name="Eberl L."/>
            <person name="Pinto-Carbo M."/>
        </authorList>
    </citation>
    <scope>NUCLEOTIDE SEQUENCE [LARGE SCALE GENOMIC DNA]</scope>
    <source>
        <strain evidence="2">UZHbot4</strain>
    </source>
</reference>
<dbReference type="EMBL" id="LFJJ01000032">
    <property type="protein sequence ID" value="KND61124.1"/>
    <property type="molecule type" value="Genomic_DNA"/>
</dbReference>
<dbReference type="Gene3D" id="3.20.20.140">
    <property type="entry name" value="Metal-dependent hydrolases"/>
    <property type="match status" value="1"/>
</dbReference>